<name>A0A1F5YHR8_9BACT</name>
<dbReference type="AlphaFoldDB" id="A0A1F5YHR8"/>
<dbReference type="Proteomes" id="UP000177396">
    <property type="component" value="Unassembled WGS sequence"/>
</dbReference>
<keyword evidence="1" id="KW-1133">Transmembrane helix</keyword>
<feature type="transmembrane region" description="Helical" evidence="1">
    <location>
        <begin position="89"/>
        <end position="110"/>
    </location>
</feature>
<dbReference type="EMBL" id="MFJB01000055">
    <property type="protein sequence ID" value="OGF99633.1"/>
    <property type="molecule type" value="Genomic_DNA"/>
</dbReference>
<gene>
    <name evidence="2" type="ORF">A2153_03680</name>
</gene>
<sequence length="153" mass="16368">MADIGGEHFPGKIGEALIRVPEGDRPALRGQIGEYLKPSRPKNHPWAEAIGFIAGGIAPIVGSITTSLLLRELASADSPIVTGNLAKMLVAGGSGLWGVFGVYQGLFGFFKSGEKGARLLAKKVGELSNLIDQRERTREIEAWLISEGIMKKE</sequence>
<evidence type="ECO:0000256" key="1">
    <source>
        <dbReference type="SAM" id="Phobius"/>
    </source>
</evidence>
<protein>
    <submittedName>
        <fullName evidence="2">Uncharacterized protein</fullName>
    </submittedName>
</protein>
<organism evidence="2 3">
    <name type="scientific">Candidatus Gottesmanbacteria bacterium RBG_16_38_7b</name>
    <dbReference type="NCBI Taxonomy" id="1798372"/>
    <lineage>
        <taxon>Bacteria</taxon>
        <taxon>Candidatus Gottesmaniibacteriota</taxon>
    </lineage>
</organism>
<comment type="caution">
    <text evidence="2">The sequence shown here is derived from an EMBL/GenBank/DDBJ whole genome shotgun (WGS) entry which is preliminary data.</text>
</comment>
<keyword evidence="1" id="KW-0472">Membrane</keyword>
<evidence type="ECO:0000313" key="3">
    <source>
        <dbReference type="Proteomes" id="UP000177396"/>
    </source>
</evidence>
<reference evidence="2 3" key="1">
    <citation type="journal article" date="2016" name="Nat. Commun.">
        <title>Thousands of microbial genomes shed light on interconnected biogeochemical processes in an aquifer system.</title>
        <authorList>
            <person name="Anantharaman K."/>
            <person name="Brown C.T."/>
            <person name="Hug L.A."/>
            <person name="Sharon I."/>
            <person name="Castelle C.J."/>
            <person name="Probst A.J."/>
            <person name="Thomas B.C."/>
            <person name="Singh A."/>
            <person name="Wilkins M.J."/>
            <person name="Karaoz U."/>
            <person name="Brodie E.L."/>
            <person name="Williams K.H."/>
            <person name="Hubbard S.S."/>
            <person name="Banfield J.F."/>
        </authorList>
    </citation>
    <scope>NUCLEOTIDE SEQUENCE [LARGE SCALE GENOMIC DNA]</scope>
</reference>
<keyword evidence="1" id="KW-0812">Transmembrane</keyword>
<accession>A0A1F5YHR8</accession>
<feature type="transmembrane region" description="Helical" evidence="1">
    <location>
        <begin position="46"/>
        <end position="69"/>
    </location>
</feature>
<evidence type="ECO:0000313" key="2">
    <source>
        <dbReference type="EMBL" id="OGF99633.1"/>
    </source>
</evidence>
<proteinExistence type="predicted"/>